<dbReference type="EMBL" id="GEDC01015684">
    <property type="protein sequence ID" value="JAS21614.1"/>
    <property type="molecule type" value="Transcribed_RNA"/>
</dbReference>
<dbReference type="InterPro" id="IPR018791">
    <property type="entry name" value="UV_resistance/autophagy_Atg14"/>
</dbReference>
<dbReference type="EMBL" id="GEDC01030183">
    <property type="protein sequence ID" value="JAS07115.1"/>
    <property type="molecule type" value="Transcribed_RNA"/>
</dbReference>
<organism evidence="4">
    <name type="scientific">Clastoptera arizonana</name>
    <name type="common">Arizona spittle bug</name>
    <dbReference type="NCBI Taxonomy" id="38151"/>
    <lineage>
        <taxon>Eukaryota</taxon>
        <taxon>Metazoa</taxon>
        <taxon>Ecdysozoa</taxon>
        <taxon>Arthropoda</taxon>
        <taxon>Hexapoda</taxon>
        <taxon>Insecta</taxon>
        <taxon>Pterygota</taxon>
        <taxon>Neoptera</taxon>
        <taxon>Paraneoptera</taxon>
        <taxon>Hemiptera</taxon>
        <taxon>Auchenorrhyncha</taxon>
        <taxon>Cercopoidea</taxon>
        <taxon>Clastopteridae</taxon>
        <taxon>Clastoptera</taxon>
    </lineage>
</organism>
<dbReference type="GO" id="GO:0000149">
    <property type="term" value="F:SNARE binding"/>
    <property type="evidence" value="ECO:0007669"/>
    <property type="project" value="TreeGrafter"/>
</dbReference>
<gene>
    <name evidence="3" type="ORF">g.33207</name>
    <name evidence="4" type="ORF">g.33208</name>
</gene>
<dbReference type="PANTHER" id="PTHR15157">
    <property type="entry name" value="UV RADIATION RESISTANCE-ASSOCIATED GENE PROTEIN"/>
    <property type="match status" value="1"/>
</dbReference>
<protein>
    <submittedName>
        <fullName evidence="4">Uncharacterized protein</fullName>
    </submittedName>
</protein>
<dbReference type="GO" id="GO:0000323">
    <property type="term" value="C:lytic vacuole"/>
    <property type="evidence" value="ECO:0007669"/>
    <property type="project" value="TreeGrafter"/>
</dbReference>
<dbReference type="GO" id="GO:0005768">
    <property type="term" value="C:endosome"/>
    <property type="evidence" value="ECO:0007669"/>
    <property type="project" value="TreeGrafter"/>
</dbReference>
<dbReference type="GO" id="GO:0035493">
    <property type="term" value="P:SNARE complex assembly"/>
    <property type="evidence" value="ECO:0007669"/>
    <property type="project" value="TreeGrafter"/>
</dbReference>
<feature type="non-terminal residue" evidence="4">
    <location>
        <position position="1"/>
    </location>
</feature>
<evidence type="ECO:0000256" key="2">
    <source>
        <dbReference type="SAM" id="MobiDB-lite"/>
    </source>
</evidence>
<proteinExistence type="predicted"/>
<dbReference type="Pfam" id="PF10186">
    <property type="entry name" value="ATG14"/>
    <property type="match status" value="1"/>
</dbReference>
<dbReference type="PANTHER" id="PTHR15157:SF5">
    <property type="entry name" value="UV RADIATION RESISTANCE-ASSOCIATED GENE PROTEIN"/>
    <property type="match status" value="1"/>
</dbReference>
<reference evidence="4" key="1">
    <citation type="submission" date="2015-12" db="EMBL/GenBank/DDBJ databases">
        <title>De novo transcriptome assembly of four potential Pierce s Disease insect vectors from Arizona vineyards.</title>
        <authorList>
            <person name="Tassone E.E."/>
        </authorList>
    </citation>
    <scope>NUCLEOTIDE SEQUENCE</scope>
</reference>
<accession>A0A1B6D7F7</accession>
<feature type="region of interest" description="Disordered" evidence="2">
    <location>
        <begin position="332"/>
        <end position="351"/>
    </location>
</feature>
<dbReference type="AlphaFoldDB" id="A0A1B6D7F7"/>
<keyword evidence="1" id="KW-0175">Coiled coil</keyword>
<evidence type="ECO:0000256" key="1">
    <source>
        <dbReference type="ARBA" id="ARBA00023054"/>
    </source>
</evidence>
<evidence type="ECO:0000313" key="3">
    <source>
        <dbReference type="EMBL" id="JAS07115.1"/>
    </source>
</evidence>
<dbReference type="GO" id="GO:0032991">
    <property type="term" value="C:protein-containing complex"/>
    <property type="evidence" value="ECO:0007669"/>
    <property type="project" value="UniProtKB-ARBA"/>
</dbReference>
<sequence length="351" mass="40052">EFRRVILENKGILEGTILKLFHRRRQLISELNYIYPIIQVPDKKYLICGVHLPDSENFAGHDEMMISIALGFVAHLVQMIAYFLHVPLRYPICHCGSRSKAIDHIIDKFPDKEREFPLFSRSKEKLLFNYGVYLLNKNIAQLRWYCGVSTVDLRATLHNLNDLMHLKTSHHINGIGIHKRTLSGTSLEIHDPASLSPRASTPYQRSVKPVVSSTLSFSLDKGLDEISTVKGKRNVSQSPEKNMSHVGSEPFLATGFIDENEKFNEITNKIKSLEKQSKEESFGSVEHKLYRDSVCIKKKEKLEEIEDLASLMGKMNSRISITTSHVDEISDSIEKKINSNESTEDSITQKR</sequence>
<name>A0A1B6D7F7_9HEMI</name>
<evidence type="ECO:0000313" key="4">
    <source>
        <dbReference type="EMBL" id="JAS21614.1"/>
    </source>
</evidence>